<organism evidence="1 2">
    <name type="scientific">Terriglobus saanensis (strain ATCC BAA-1853 / DSM 23119 / SP1PR4)</name>
    <dbReference type="NCBI Taxonomy" id="401053"/>
    <lineage>
        <taxon>Bacteria</taxon>
        <taxon>Pseudomonadati</taxon>
        <taxon>Acidobacteriota</taxon>
        <taxon>Terriglobia</taxon>
        <taxon>Terriglobales</taxon>
        <taxon>Acidobacteriaceae</taxon>
        <taxon>Terriglobus</taxon>
    </lineage>
</organism>
<keyword evidence="2" id="KW-1185">Reference proteome</keyword>
<name>E8UYY2_TERSS</name>
<gene>
    <name evidence="1" type="ordered locus">AciPR4_0086</name>
</gene>
<dbReference type="STRING" id="401053.AciPR4_0086"/>
<evidence type="ECO:0000313" key="2">
    <source>
        <dbReference type="Proteomes" id="UP000006844"/>
    </source>
</evidence>
<protein>
    <submittedName>
        <fullName evidence="1">Uncharacterized protein</fullName>
    </submittedName>
</protein>
<dbReference type="KEGG" id="tsa:AciPR4_0086"/>
<dbReference type="Proteomes" id="UP000006844">
    <property type="component" value="Chromosome"/>
</dbReference>
<dbReference type="EMBL" id="CP002467">
    <property type="protein sequence ID" value="ADV80927.1"/>
    <property type="molecule type" value="Genomic_DNA"/>
</dbReference>
<proteinExistence type="predicted"/>
<sequence>MEHLCWCAGRRGNRQAQRSLSASTRAATSLVLTDASEFAAGDLVAVDADYAGQTGYVGVGVSGAYVKSADAVANDSQYIRRITYNVGRVVSVSTNTLTLATPLLAGAPDPTMKVAKIMGFLDREGGSFFHEWSALFVVDGVQGDRVLYHYPRLQIAEGAAEEAVPLTGAMTMWRLAARFRALPVVDATDGEQALCFRSYLPAMRQT</sequence>
<dbReference type="eggNOG" id="ENOG502ZCKQ">
    <property type="taxonomic scope" value="Bacteria"/>
</dbReference>
<dbReference type="AlphaFoldDB" id="E8UYY2"/>
<accession>E8UYY2</accession>
<evidence type="ECO:0000313" key="1">
    <source>
        <dbReference type="EMBL" id="ADV80927.1"/>
    </source>
</evidence>
<dbReference type="RefSeq" id="WP_013566660.1">
    <property type="nucleotide sequence ID" value="NC_014963.1"/>
</dbReference>
<dbReference type="HOGENOM" id="CLU_1331382_0_0_0"/>
<reference evidence="1 2" key="1">
    <citation type="journal article" date="2012" name="Stand. Genomic Sci.">
        <title>Complete genome sequence of Terriglobus saanensis type strain SP1PR4(T), an Acidobacteria from tundra soil.</title>
        <authorList>
            <person name="Rawat S.R."/>
            <person name="Mannisto M.K."/>
            <person name="Starovoytov V."/>
            <person name="Goodwin L."/>
            <person name="Nolan M."/>
            <person name="Hauser L."/>
            <person name="Land M."/>
            <person name="Davenport K.W."/>
            <person name="Woyke T."/>
            <person name="Haggblom M.M."/>
        </authorList>
    </citation>
    <scope>NUCLEOTIDE SEQUENCE</scope>
    <source>
        <strain evidence="2">ATCC BAA-1853 / DSM 23119 / SP1PR4</strain>
    </source>
</reference>